<keyword evidence="3 5" id="KW-1133">Transmembrane helix</keyword>
<evidence type="ECO:0000313" key="7">
    <source>
        <dbReference type="Proteomes" id="UP000230802"/>
    </source>
</evidence>
<keyword evidence="2 5" id="KW-0812">Transmembrane</keyword>
<dbReference type="Gene3D" id="1.20.120.1630">
    <property type="match status" value="1"/>
</dbReference>
<evidence type="ECO:0008006" key="8">
    <source>
        <dbReference type="Google" id="ProtNLM"/>
    </source>
</evidence>
<evidence type="ECO:0000256" key="2">
    <source>
        <dbReference type="ARBA" id="ARBA00022692"/>
    </source>
</evidence>
<dbReference type="PANTHER" id="PTHR12714">
    <property type="entry name" value="PROTEIN-S ISOPRENYLCYSTEINE O-METHYLTRANSFERASE"/>
    <property type="match status" value="1"/>
</dbReference>
<dbReference type="Pfam" id="PF04191">
    <property type="entry name" value="PEMT"/>
    <property type="match status" value="1"/>
</dbReference>
<evidence type="ECO:0000256" key="1">
    <source>
        <dbReference type="ARBA" id="ARBA00004127"/>
    </source>
</evidence>
<dbReference type="GO" id="GO:0016740">
    <property type="term" value="F:transferase activity"/>
    <property type="evidence" value="ECO:0007669"/>
    <property type="project" value="UniProtKB-ARBA"/>
</dbReference>
<feature type="transmembrane region" description="Helical" evidence="5">
    <location>
        <begin position="6"/>
        <end position="27"/>
    </location>
</feature>
<name>A0A2H0C326_9BACT</name>
<accession>A0A2H0C326</accession>
<dbReference type="PANTHER" id="PTHR12714:SF9">
    <property type="entry name" value="PROTEIN-S-ISOPRENYLCYSTEINE O-METHYLTRANSFERASE"/>
    <property type="match status" value="1"/>
</dbReference>
<dbReference type="InterPro" id="IPR007318">
    <property type="entry name" value="Phopholipid_MeTrfase"/>
</dbReference>
<dbReference type="EMBL" id="PCTD01000147">
    <property type="protein sequence ID" value="PIP64304.1"/>
    <property type="molecule type" value="Genomic_DNA"/>
</dbReference>
<evidence type="ECO:0000256" key="5">
    <source>
        <dbReference type="SAM" id="Phobius"/>
    </source>
</evidence>
<dbReference type="Proteomes" id="UP000230802">
    <property type="component" value="Unassembled WGS sequence"/>
</dbReference>
<organism evidence="6 7">
    <name type="scientific">Candidatus Roizmanbacteria bacterium CG22_combo_CG10-13_8_21_14_all_33_16</name>
    <dbReference type="NCBI Taxonomy" id="1974859"/>
    <lineage>
        <taxon>Bacteria</taxon>
        <taxon>Candidatus Roizmaniibacteriota</taxon>
    </lineage>
</organism>
<gene>
    <name evidence="6" type="ORF">COW96_03295</name>
</gene>
<evidence type="ECO:0000313" key="6">
    <source>
        <dbReference type="EMBL" id="PIP64304.1"/>
    </source>
</evidence>
<dbReference type="AlphaFoldDB" id="A0A2H0C326"/>
<comment type="caution">
    <text evidence="6">The sequence shown here is derived from an EMBL/GenBank/DDBJ whole genome shotgun (WGS) entry which is preliminary data.</text>
</comment>
<protein>
    <recommendedName>
        <fullName evidence="8">Steroid 5-alpha reductase C-terminal domain-containing protein</fullName>
    </recommendedName>
</protein>
<dbReference type="GO" id="GO:0012505">
    <property type="term" value="C:endomembrane system"/>
    <property type="evidence" value="ECO:0007669"/>
    <property type="project" value="UniProtKB-SubCell"/>
</dbReference>
<proteinExistence type="predicted"/>
<reference evidence="6 7" key="1">
    <citation type="submission" date="2017-09" db="EMBL/GenBank/DDBJ databases">
        <title>Depth-based differentiation of microbial function through sediment-hosted aquifers and enrichment of novel symbionts in the deep terrestrial subsurface.</title>
        <authorList>
            <person name="Probst A.J."/>
            <person name="Ladd B."/>
            <person name="Jarett J.K."/>
            <person name="Geller-Mcgrath D.E."/>
            <person name="Sieber C.M."/>
            <person name="Emerson J.B."/>
            <person name="Anantharaman K."/>
            <person name="Thomas B.C."/>
            <person name="Malmstrom R."/>
            <person name="Stieglmeier M."/>
            <person name="Klingl A."/>
            <person name="Woyke T."/>
            <person name="Ryan C.M."/>
            <person name="Banfield J.F."/>
        </authorList>
    </citation>
    <scope>NUCLEOTIDE SEQUENCE [LARGE SCALE GENOMIC DNA]</scope>
    <source>
        <strain evidence="6">CG22_combo_CG10-13_8_21_14_all_33_16</strain>
    </source>
</reference>
<sequence length="192" mass="22656">MQFNNVLRYTLLFLFAVQQLYWLIGYFKAEKLKPRTKKDTLVNIIERTLIKAVYFVIFIQLLGVNILQFSNNNFLVLSGFILSIIGIIISISARKEIAANWTCSDNYQIKKNHSLVTSGIYRYIRHPIYLGMGISFLGVELLVQSYLIFFAPLGTLMIFYWAKREETLLTKYFKKDYLKYKRKTKMFLPFII</sequence>
<feature type="transmembrane region" description="Helical" evidence="5">
    <location>
        <begin position="120"/>
        <end position="139"/>
    </location>
</feature>
<evidence type="ECO:0000256" key="4">
    <source>
        <dbReference type="ARBA" id="ARBA00023136"/>
    </source>
</evidence>
<feature type="transmembrane region" description="Helical" evidence="5">
    <location>
        <begin position="74"/>
        <end position="93"/>
    </location>
</feature>
<evidence type="ECO:0000256" key="3">
    <source>
        <dbReference type="ARBA" id="ARBA00022989"/>
    </source>
</evidence>
<comment type="subcellular location">
    <subcellularLocation>
        <location evidence="1">Endomembrane system</location>
        <topology evidence="1">Multi-pass membrane protein</topology>
    </subcellularLocation>
</comment>
<keyword evidence="4 5" id="KW-0472">Membrane</keyword>
<feature type="transmembrane region" description="Helical" evidence="5">
    <location>
        <begin position="48"/>
        <end position="68"/>
    </location>
</feature>